<gene>
    <name evidence="1" type="ORF">Agabi119p4_3787</name>
</gene>
<accession>A0A8H7KIG3</accession>
<sequence>MASQPSSIALYADVPTAFASLNNDSAGKLAALINKDIGSEGFKQNTASLDALLSTISKQVVLSSLGHRETIDDYITFTTFVALQINNEAVHTGTILGEGEKPPYKTAVVLPASGPAILGESLAKNLYDGMWSATSRAYTPLDQDDRNKSQEYYYTTSIHATILARAFALADTFRDSLWRDVEDLLVKGLFSGDEQEPGIFIALTAILLGAGKEIKEYMGDEKKGSGKRWLWYDNVRTVPDERWGWKDVVEALKQQPGPLMAGRLPDFVKDDLELVKKHIGDGQVGDSWDSEKLAKDAFNWAAIA</sequence>
<dbReference type="Proteomes" id="UP000629468">
    <property type="component" value="Unassembled WGS sequence"/>
</dbReference>
<comment type="caution">
    <text evidence="1">The sequence shown here is derived from an EMBL/GenBank/DDBJ whole genome shotgun (WGS) entry which is preliminary data.</text>
</comment>
<protein>
    <submittedName>
        <fullName evidence="1">Uncharacterized protein</fullName>
    </submittedName>
</protein>
<evidence type="ECO:0000313" key="2">
    <source>
        <dbReference type="Proteomes" id="UP000629468"/>
    </source>
</evidence>
<evidence type="ECO:0000313" key="1">
    <source>
        <dbReference type="EMBL" id="KAF7777715.1"/>
    </source>
</evidence>
<name>A0A8H7KIG3_AGABI</name>
<organism evidence="1 2">
    <name type="scientific">Agaricus bisporus var. burnettii</name>
    <dbReference type="NCBI Taxonomy" id="192524"/>
    <lineage>
        <taxon>Eukaryota</taxon>
        <taxon>Fungi</taxon>
        <taxon>Dikarya</taxon>
        <taxon>Basidiomycota</taxon>
        <taxon>Agaricomycotina</taxon>
        <taxon>Agaricomycetes</taxon>
        <taxon>Agaricomycetidae</taxon>
        <taxon>Agaricales</taxon>
        <taxon>Agaricineae</taxon>
        <taxon>Agaricaceae</taxon>
        <taxon>Agaricus</taxon>
    </lineage>
</organism>
<reference evidence="1 2" key="1">
    <citation type="journal article" name="Sci. Rep.">
        <title>Telomere-to-telomere assembled and centromere annotated genomes of the two main subspecies of the button mushroom Agaricus bisporus reveal especially polymorphic chromosome ends.</title>
        <authorList>
            <person name="Sonnenberg A.S.M."/>
            <person name="Sedaghat-Telgerd N."/>
            <person name="Lavrijssen B."/>
            <person name="Ohm R.A."/>
            <person name="Hendrickx P.M."/>
            <person name="Scholtmeijer K."/>
            <person name="Baars J.J.P."/>
            <person name="van Peer A."/>
        </authorList>
    </citation>
    <scope>NUCLEOTIDE SEQUENCE [LARGE SCALE GENOMIC DNA]</scope>
    <source>
        <strain evidence="1 2">H119_p4</strain>
    </source>
</reference>
<dbReference type="EMBL" id="JABXXO010000005">
    <property type="protein sequence ID" value="KAF7777715.1"/>
    <property type="molecule type" value="Genomic_DNA"/>
</dbReference>
<dbReference type="AlphaFoldDB" id="A0A8H7KIG3"/>
<proteinExistence type="predicted"/>